<dbReference type="Gene3D" id="4.10.240.10">
    <property type="entry name" value="Zn(2)-C6 fungal-type DNA-binding domain"/>
    <property type="match status" value="1"/>
</dbReference>
<evidence type="ECO:0000256" key="2">
    <source>
        <dbReference type="SAM" id="Phobius"/>
    </source>
</evidence>
<dbReference type="AlphaFoldDB" id="A0A9N9Z3Y6"/>
<dbReference type="Proteomes" id="UP000775872">
    <property type="component" value="Unassembled WGS sequence"/>
</dbReference>
<dbReference type="PANTHER" id="PTHR47784:SF9">
    <property type="entry name" value="ZN(II)2CYS6 TRANSCRIPTION FACTOR (EUROFUNG)"/>
    <property type="match status" value="1"/>
</dbReference>
<accession>A0A9N9Z3Y6</accession>
<dbReference type="OrthoDB" id="648861at2759"/>
<proteinExistence type="predicted"/>
<keyword evidence="4" id="KW-1185">Reference proteome</keyword>
<keyword evidence="1" id="KW-0539">Nucleus</keyword>
<sequence>MARDFTIPISGLQVLMQDADEKFETRQYKKRKSHPKSRGGCGSCKLKRVKNLSKTASPATIDLKQCDETKPACKRCLRTGTKCIYRDINDNSSKSMENQKQDTSRFPLHAHGELIQQMALPIVTLEPQADQPASPFGTPRFTLLRHFYLVFGQLDMFDGVATDPVVSLALSRPHLMNAMLAVSASHLRCHATTPAPSHRIAEHYQQSLAVRGFQTALEESWDPLGADALLLTSMLLNLLTFSIVEDDDPWKSWVFSDDPNRLGWLGLHLGMKPLLISTAAYRKEGTMLQWMFDASDDDKRTFNGTPRPLSRVPQAWMELCGVSPGQVHCLDPDHVFYEPVRILGELKDMEPRHELMFIYVSFVGKLGNEFRRLLESGDTAAMWLFGYWLGLVARFNFWWCNNRVRRDHRAICIWFELRGFAKRAGAEGEMWRELLFDLENAPVWPSPRRSKSRIGMVDAPSEIGNVCVEV</sequence>
<dbReference type="CDD" id="cd00067">
    <property type="entry name" value="GAL4"/>
    <property type="match status" value="1"/>
</dbReference>
<evidence type="ECO:0008006" key="5">
    <source>
        <dbReference type="Google" id="ProtNLM"/>
    </source>
</evidence>
<dbReference type="Pfam" id="PF11951">
    <property type="entry name" value="Fungal_trans_2"/>
    <property type="match status" value="1"/>
</dbReference>
<keyword evidence="2" id="KW-1133">Transmembrane helix</keyword>
<keyword evidence="2" id="KW-0812">Transmembrane</keyword>
<evidence type="ECO:0000313" key="4">
    <source>
        <dbReference type="Proteomes" id="UP000775872"/>
    </source>
</evidence>
<keyword evidence="2" id="KW-0472">Membrane</keyword>
<feature type="transmembrane region" description="Helical" evidence="2">
    <location>
        <begin position="380"/>
        <end position="399"/>
    </location>
</feature>
<dbReference type="GO" id="GO:0008270">
    <property type="term" value="F:zinc ion binding"/>
    <property type="evidence" value="ECO:0007669"/>
    <property type="project" value="InterPro"/>
</dbReference>
<gene>
    <name evidence="3" type="ORF">CSOL1703_00000425</name>
</gene>
<organism evidence="3 4">
    <name type="scientific">Clonostachys solani</name>
    <dbReference type="NCBI Taxonomy" id="160281"/>
    <lineage>
        <taxon>Eukaryota</taxon>
        <taxon>Fungi</taxon>
        <taxon>Dikarya</taxon>
        <taxon>Ascomycota</taxon>
        <taxon>Pezizomycotina</taxon>
        <taxon>Sordariomycetes</taxon>
        <taxon>Hypocreomycetidae</taxon>
        <taxon>Hypocreales</taxon>
        <taxon>Bionectriaceae</taxon>
        <taxon>Clonostachys</taxon>
    </lineage>
</organism>
<protein>
    <recommendedName>
        <fullName evidence="5">Zn(2)-C6 fungal-type domain-containing protein</fullName>
    </recommendedName>
</protein>
<dbReference type="InterPro" id="IPR036864">
    <property type="entry name" value="Zn2-C6_fun-type_DNA-bd_sf"/>
</dbReference>
<dbReference type="InterPro" id="IPR053157">
    <property type="entry name" value="Sterol_Uptake_Regulator"/>
</dbReference>
<dbReference type="InterPro" id="IPR021858">
    <property type="entry name" value="Fun_TF"/>
</dbReference>
<comment type="caution">
    <text evidence="3">The sequence shown here is derived from an EMBL/GenBank/DDBJ whole genome shotgun (WGS) entry which is preliminary data.</text>
</comment>
<evidence type="ECO:0000256" key="1">
    <source>
        <dbReference type="ARBA" id="ARBA00023242"/>
    </source>
</evidence>
<dbReference type="InterPro" id="IPR001138">
    <property type="entry name" value="Zn2Cys6_DnaBD"/>
</dbReference>
<dbReference type="EMBL" id="CABFOC020000035">
    <property type="protein sequence ID" value="CAH0048479.1"/>
    <property type="molecule type" value="Genomic_DNA"/>
</dbReference>
<dbReference type="GO" id="GO:0001228">
    <property type="term" value="F:DNA-binding transcription activator activity, RNA polymerase II-specific"/>
    <property type="evidence" value="ECO:0007669"/>
    <property type="project" value="TreeGrafter"/>
</dbReference>
<name>A0A9N9Z3Y6_9HYPO</name>
<evidence type="ECO:0000313" key="3">
    <source>
        <dbReference type="EMBL" id="CAH0048479.1"/>
    </source>
</evidence>
<reference evidence="3" key="1">
    <citation type="submission" date="2021-10" db="EMBL/GenBank/DDBJ databases">
        <authorList>
            <person name="Piombo E."/>
        </authorList>
    </citation>
    <scope>NUCLEOTIDE SEQUENCE</scope>
</reference>
<dbReference type="PANTHER" id="PTHR47784">
    <property type="entry name" value="STEROL UPTAKE CONTROL PROTEIN 2"/>
    <property type="match status" value="1"/>
</dbReference>